<comment type="caution">
    <text evidence="4">The sequence shown here is derived from an EMBL/GenBank/DDBJ whole genome shotgun (WGS) entry which is preliminary data.</text>
</comment>
<dbReference type="RefSeq" id="WP_243727430.1">
    <property type="nucleotide sequence ID" value="NZ_SLWS01000012.1"/>
</dbReference>
<dbReference type="Proteomes" id="UP000295680">
    <property type="component" value="Unassembled WGS sequence"/>
</dbReference>
<dbReference type="PANTHER" id="PTHR47506:SF6">
    <property type="entry name" value="HTH-TYPE TRANSCRIPTIONAL REPRESSOR NEMR"/>
    <property type="match status" value="1"/>
</dbReference>
<dbReference type="InterPro" id="IPR036271">
    <property type="entry name" value="Tet_transcr_reg_TetR-rel_C_sf"/>
</dbReference>
<evidence type="ECO:0000259" key="3">
    <source>
        <dbReference type="Pfam" id="PF16925"/>
    </source>
</evidence>
<accession>A0A4V2S5L4</accession>
<feature type="domain" description="Tetracyclin repressor-like C-terminal" evidence="3">
    <location>
        <begin position="43"/>
        <end position="144"/>
    </location>
</feature>
<dbReference type="SUPFAM" id="SSF48498">
    <property type="entry name" value="Tetracyclin repressor-like, C-terminal domain"/>
    <property type="match status" value="1"/>
</dbReference>
<dbReference type="Gene3D" id="1.10.357.10">
    <property type="entry name" value="Tetracycline Repressor, domain 2"/>
    <property type="match status" value="1"/>
</dbReference>
<dbReference type="Pfam" id="PF16925">
    <property type="entry name" value="TetR_C_13"/>
    <property type="match status" value="1"/>
</dbReference>
<dbReference type="PANTHER" id="PTHR47506">
    <property type="entry name" value="TRANSCRIPTIONAL REGULATORY PROTEIN"/>
    <property type="match status" value="1"/>
</dbReference>
<proteinExistence type="predicted"/>
<reference evidence="4 5" key="1">
    <citation type="submission" date="2019-03" db="EMBL/GenBank/DDBJ databases">
        <title>Genomic Encyclopedia of Type Strains, Phase IV (KMG-IV): sequencing the most valuable type-strain genomes for metagenomic binning, comparative biology and taxonomic classification.</title>
        <authorList>
            <person name="Goeker M."/>
        </authorList>
    </citation>
    <scope>NUCLEOTIDE SEQUENCE [LARGE SCALE GENOMIC DNA]</scope>
    <source>
        <strain evidence="4 5">DSM 45934</strain>
    </source>
</reference>
<name>A0A4V2S5L4_9PSEU</name>
<keyword evidence="1" id="KW-0805">Transcription regulation</keyword>
<protein>
    <recommendedName>
        <fullName evidence="3">Tetracyclin repressor-like C-terminal domain-containing protein</fullName>
    </recommendedName>
</protein>
<evidence type="ECO:0000313" key="5">
    <source>
        <dbReference type="Proteomes" id="UP000295680"/>
    </source>
</evidence>
<keyword evidence="5" id="KW-1185">Reference proteome</keyword>
<gene>
    <name evidence="4" type="ORF">EV192_112332</name>
</gene>
<evidence type="ECO:0000256" key="1">
    <source>
        <dbReference type="ARBA" id="ARBA00023015"/>
    </source>
</evidence>
<dbReference type="InterPro" id="IPR011075">
    <property type="entry name" value="TetR_C"/>
</dbReference>
<dbReference type="EMBL" id="SLWS01000012">
    <property type="protein sequence ID" value="TCO52600.1"/>
    <property type="molecule type" value="Genomic_DNA"/>
</dbReference>
<sequence length="150" mass="16355">MSKSGVLGHFGTKEALQLAAVAEVIAQFTARVVQPALSSEPGRNRLLALCDNWFGYIADSGLPGGCLLTSAAVEFDTRPGDVHDLVAKSWHDWRRLLRHELTRADLDVDVDQALFELLAFGPALNQAVQLHGDKRATARAKRAVRRTLGL</sequence>
<organism evidence="4 5">
    <name type="scientific">Actinocrispum wychmicini</name>
    <dbReference type="NCBI Taxonomy" id="1213861"/>
    <lineage>
        <taxon>Bacteria</taxon>
        <taxon>Bacillati</taxon>
        <taxon>Actinomycetota</taxon>
        <taxon>Actinomycetes</taxon>
        <taxon>Pseudonocardiales</taxon>
        <taxon>Pseudonocardiaceae</taxon>
        <taxon>Actinocrispum</taxon>
    </lineage>
</organism>
<evidence type="ECO:0000313" key="4">
    <source>
        <dbReference type="EMBL" id="TCO52600.1"/>
    </source>
</evidence>
<evidence type="ECO:0000256" key="2">
    <source>
        <dbReference type="ARBA" id="ARBA00023163"/>
    </source>
</evidence>
<dbReference type="AlphaFoldDB" id="A0A4V2S5L4"/>
<keyword evidence="2" id="KW-0804">Transcription</keyword>